<evidence type="ECO:0000313" key="2">
    <source>
        <dbReference type="Proteomes" id="UP000253141"/>
    </source>
</evidence>
<protein>
    <submittedName>
        <fullName evidence="1">Uncharacterized protein</fullName>
    </submittedName>
</protein>
<comment type="caution">
    <text evidence="1">The sequence shown here is derived from an EMBL/GenBank/DDBJ whole genome shotgun (WGS) entry which is preliminary data.</text>
</comment>
<accession>A0A369IMF9</accession>
<dbReference type="AlphaFoldDB" id="A0A369IMF9"/>
<reference evidence="1 2" key="1">
    <citation type="submission" date="2018-07" db="EMBL/GenBank/DDBJ databases">
        <title>Genome analysis of Runella aurantiaca.</title>
        <authorList>
            <person name="Yang X."/>
        </authorList>
    </citation>
    <scope>NUCLEOTIDE SEQUENCE [LARGE SCALE GENOMIC DNA]</scope>
    <source>
        <strain evidence="1 2">YX9</strain>
    </source>
</reference>
<dbReference type="EMBL" id="QPIW01000001">
    <property type="protein sequence ID" value="RDB07826.1"/>
    <property type="molecule type" value="Genomic_DNA"/>
</dbReference>
<sequence length="72" mass="8096">MAMRLRAPIIFLQTLFIITETKISQFSQYVKATLGLSVYSRHIPTVTKIGGMIGGMKRLMFAEIFSNGNQEV</sequence>
<organism evidence="1 2">
    <name type="scientific">Runella aurantiaca</name>
    <dbReference type="NCBI Taxonomy" id="2282308"/>
    <lineage>
        <taxon>Bacteria</taxon>
        <taxon>Pseudomonadati</taxon>
        <taxon>Bacteroidota</taxon>
        <taxon>Cytophagia</taxon>
        <taxon>Cytophagales</taxon>
        <taxon>Spirosomataceae</taxon>
        <taxon>Runella</taxon>
    </lineage>
</organism>
<keyword evidence="2" id="KW-1185">Reference proteome</keyword>
<proteinExistence type="predicted"/>
<evidence type="ECO:0000313" key="1">
    <source>
        <dbReference type="EMBL" id="RDB07826.1"/>
    </source>
</evidence>
<dbReference type="Proteomes" id="UP000253141">
    <property type="component" value="Unassembled WGS sequence"/>
</dbReference>
<gene>
    <name evidence="1" type="ORF">DVG78_01875</name>
</gene>
<name>A0A369IMF9_9BACT</name>